<protein>
    <submittedName>
        <fullName evidence="2">Uncharacterized protein</fullName>
    </submittedName>
</protein>
<gene>
    <name evidence="2" type="ORF">LPC04_11885</name>
</gene>
<accession>A0A9X1YHU4</accession>
<evidence type="ECO:0000313" key="2">
    <source>
        <dbReference type="EMBL" id="MCK9686408.1"/>
    </source>
</evidence>
<keyword evidence="3" id="KW-1185">Reference proteome</keyword>
<organism evidence="2 3">
    <name type="scientific">Scleromatobacter humisilvae</name>
    <dbReference type="NCBI Taxonomy" id="2897159"/>
    <lineage>
        <taxon>Bacteria</taxon>
        <taxon>Pseudomonadati</taxon>
        <taxon>Pseudomonadota</taxon>
        <taxon>Betaproteobacteria</taxon>
        <taxon>Burkholderiales</taxon>
        <taxon>Sphaerotilaceae</taxon>
        <taxon>Scleromatobacter</taxon>
    </lineage>
</organism>
<dbReference type="RefSeq" id="WP_275682431.1">
    <property type="nucleotide sequence ID" value="NZ_JAJLJH010000002.1"/>
</dbReference>
<dbReference type="Proteomes" id="UP001139353">
    <property type="component" value="Unassembled WGS sequence"/>
</dbReference>
<proteinExistence type="predicted"/>
<evidence type="ECO:0000313" key="3">
    <source>
        <dbReference type="Proteomes" id="UP001139353"/>
    </source>
</evidence>
<reference evidence="2" key="1">
    <citation type="submission" date="2021-11" db="EMBL/GenBank/DDBJ databases">
        <title>BS-T2-15 a new species belonging to the Comamonadaceae family isolated from the soil of a French oak forest.</title>
        <authorList>
            <person name="Mieszkin S."/>
            <person name="Alain K."/>
        </authorList>
    </citation>
    <scope>NUCLEOTIDE SEQUENCE</scope>
    <source>
        <strain evidence="2">BS-T2-15</strain>
    </source>
</reference>
<dbReference type="EMBL" id="JAJLJH010000002">
    <property type="protein sequence ID" value="MCK9686408.1"/>
    <property type="molecule type" value="Genomic_DNA"/>
</dbReference>
<comment type="caution">
    <text evidence="2">The sequence shown here is derived from an EMBL/GenBank/DDBJ whole genome shotgun (WGS) entry which is preliminary data.</text>
</comment>
<evidence type="ECO:0000256" key="1">
    <source>
        <dbReference type="SAM" id="MobiDB-lite"/>
    </source>
</evidence>
<feature type="region of interest" description="Disordered" evidence="1">
    <location>
        <begin position="54"/>
        <end position="101"/>
    </location>
</feature>
<name>A0A9X1YHU4_9BURK</name>
<sequence length="168" mass="17927">MPTRARVRRPRRLLAGRGRLQQAALAATLAIYQSVKTAAKLNVQDTATIAGDLDASDAAESQSAPPGEATDRAAMPTRRAAVHPPGQGVHQTGSSPIRRNGRTAGWHAGAYDPLILFCLCLSSSCSCLPKSRWDLMEKKTTVPNTSNLNVIKNMGTQSMISSIRCLSS</sequence>
<dbReference type="AlphaFoldDB" id="A0A9X1YHU4"/>